<comment type="caution">
    <text evidence="3">The sequence shown here is derived from an EMBL/GenBank/DDBJ whole genome shotgun (WGS) entry which is preliminary data.</text>
</comment>
<feature type="compositionally biased region" description="Low complexity" evidence="1">
    <location>
        <begin position="164"/>
        <end position="195"/>
    </location>
</feature>
<evidence type="ECO:0000313" key="3">
    <source>
        <dbReference type="EMBL" id="GHD89697.1"/>
    </source>
</evidence>
<feature type="region of interest" description="Disordered" evidence="1">
    <location>
        <begin position="164"/>
        <end position="222"/>
    </location>
</feature>
<dbReference type="Gene3D" id="3.40.50.300">
    <property type="entry name" value="P-loop containing nucleotide triphosphate hydrolases"/>
    <property type="match status" value="2"/>
</dbReference>
<gene>
    <name evidence="3" type="ORF">GCM10010508_31730</name>
</gene>
<accession>A0A918Y3D2</accession>
<reference evidence="3" key="2">
    <citation type="submission" date="2020-09" db="EMBL/GenBank/DDBJ databases">
        <authorList>
            <person name="Sun Q."/>
            <person name="Ohkuma M."/>
        </authorList>
    </citation>
    <scope>NUCLEOTIDE SEQUENCE</scope>
    <source>
        <strain evidence="3">JCM 4654</strain>
    </source>
</reference>
<dbReference type="SUPFAM" id="SSF52540">
    <property type="entry name" value="P-loop containing nucleoside triphosphate hydrolases"/>
    <property type="match status" value="1"/>
</dbReference>
<dbReference type="AlphaFoldDB" id="A0A918Y3D2"/>
<reference evidence="3" key="1">
    <citation type="journal article" date="2014" name="Int. J. Syst. Evol. Microbiol.">
        <title>Complete genome sequence of Corynebacterium casei LMG S-19264T (=DSM 44701T), isolated from a smear-ripened cheese.</title>
        <authorList>
            <consortium name="US DOE Joint Genome Institute (JGI-PGF)"/>
            <person name="Walter F."/>
            <person name="Albersmeier A."/>
            <person name="Kalinowski J."/>
            <person name="Ruckert C."/>
        </authorList>
    </citation>
    <scope>NUCLEOTIDE SEQUENCE</scope>
    <source>
        <strain evidence="3">JCM 4654</strain>
    </source>
</reference>
<organism evidence="3 4">
    <name type="scientific">Streptomyces naganishii JCM 4654</name>
    <dbReference type="NCBI Taxonomy" id="1306179"/>
    <lineage>
        <taxon>Bacteria</taxon>
        <taxon>Bacillati</taxon>
        <taxon>Actinomycetota</taxon>
        <taxon>Actinomycetes</taxon>
        <taxon>Kitasatosporales</taxon>
        <taxon>Streptomycetaceae</taxon>
        <taxon>Streptomyces</taxon>
    </lineage>
</organism>
<name>A0A918Y3D2_9ACTN</name>
<keyword evidence="4" id="KW-1185">Reference proteome</keyword>
<feature type="region of interest" description="Disordered" evidence="1">
    <location>
        <begin position="1"/>
        <end position="44"/>
    </location>
</feature>
<evidence type="ECO:0000256" key="1">
    <source>
        <dbReference type="SAM" id="MobiDB-lite"/>
    </source>
</evidence>
<proteinExistence type="predicted"/>
<dbReference type="Proteomes" id="UP000608955">
    <property type="component" value="Unassembled WGS sequence"/>
</dbReference>
<dbReference type="InterPro" id="IPR027417">
    <property type="entry name" value="P-loop_NTPase"/>
</dbReference>
<protein>
    <submittedName>
        <fullName evidence="3">ATPase AAA</fullName>
    </submittedName>
</protein>
<sequence length="414" mass="43950">MADRGLHDPSAADGTVADPGAWHIYQGTGRPPEGAPLIGQLPPPPPWRRFAGAPLITEPAPRDDAEFTRRLGPADDAVKRSASTQEKDMVNAALFLRRPLIVAGPPGIGKSSLAHCVSRELGLGRVLRWSITSRTTLKDGLYAYDAIGRVQEAAARGAWRGSAAGTALSTSGPTDADADASPDAGPEADATPDAETTPHADAADAPDHRADRPLPEPDGTQELGAYIQLGPLGTALLPRPEPRVLLIDEFDKADMDLAGDLLSVFEEGEYRIPELARVRSRMPDVEVHTDDPDGTAVIHHGLVRCAAFPVVVITTNGERVLPPAFLRRCLYLELPPPDAGQLAAMLAAHLSEGDAGRATLIRDFLARSRTTGTLAADQLLASEFLRTTPAGPDENSWNGLLHSLWRRLDGVGSG</sequence>
<dbReference type="InterPro" id="IPR003593">
    <property type="entry name" value="AAA+_ATPase"/>
</dbReference>
<feature type="compositionally biased region" description="Basic and acidic residues" evidence="1">
    <location>
        <begin position="196"/>
        <end position="215"/>
    </location>
</feature>
<dbReference type="RefSeq" id="WP_190178458.1">
    <property type="nucleotide sequence ID" value="NZ_BMVF01000007.1"/>
</dbReference>
<evidence type="ECO:0000313" key="4">
    <source>
        <dbReference type="Proteomes" id="UP000608955"/>
    </source>
</evidence>
<dbReference type="EMBL" id="BMVF01000007">
    <property type="protein sequence ID" value="GHD89697.1"/>
    <property type="molecule type" value="Genomic_DNA"/>
</dbReference>
<dbReference type="SMART" id="SM00382">
    <property type="entry name" value="AAA"/>
    <property type="match status" value="1"/>
</dbReference>
<feature type="domain" description="AAA+ ATPase" evidence="2">
    <location>
        <begin position="96"/>
        <end position="340"/>
    </location>
</feature>
<evidence type="ECO:0000259" key="2">
    <source>
        <dbReference type="SMART" id="SM00382"/>
    </source>
</evidence>